<dbReference type="Proteomes" id="UP000007431">
    <property type="component" value="Unassembled WGS sequence"/>
</dbReference>
<dbReference type="InterPro" id="IPR000210">
    <property type="entry name" value="BTB/POZ_dom"/>
</dbReference>
<keyword evidence="2" id="KW-1133">Transmembrane helix</keyword>
<dbReference type="KEGG" id="scm:SCHCO_02725517"/>
<dbReference type="VEuPathDB" id="FungiDB:SCHCODRAFT_02725517"/>
<feature type="region of interest" description="Disordered" evidence="1">
    <location>
        <begin position="747"/>
        <end position="779"/>
    </location>
</feature>
<gene>
    <name evidence="4" type="ORF">SCHCODRAFT_256634</name>
</gene>
<feature type="transmembrane region" description="Helical" evidence="2">
    <location>
        <begin position="251"/>
        <end position="273"/>
    </location>
</feature>
<feature type="region of interest" description="Disordered" evidence="1">
    <location>
        <begin position="429"/>
        <end position="484"/>
    </location>
</feature>
<dbReference type="HOGENOM" id="CLU_340439_0_0_1"/>
<dbReference type="AlphaFoldDB" id="D8PXQ9"/>
<feature type="transmembrane region" description="Helical" evidence="2">
    <location>
        <begin position="136"/>
        <end position="154"/>
    </location>
</feature>
<dbReference type="Gene3D" id="3.30.710.10">
    <property type="entry name" value="Potassium Channel Kv1.1, Chain A"/>
    <property type="match status" value="1"/>
</dbReference>
<feature type="transmembrane region" description="Helical" evidence="2">
    <location>
        <begin position="215"/>
        <end position="239"/>
    </location>
</feature>
<evidence type="ECO:0000259" key="3">
    <source>
        <dbReference type="Pfam" id="PF00651"/>
    </source>
</evidence>
<organism evidence="5">
    <name type="scientific">Schizophyllum commune (strain H4-8 / FGSC 9210)</name>
    <name type="common">Split gill fungus</name>
    <dbReference type="NCBI Taxonomy" id="578458"/>
    <lineage>
        <taxon>Eukaryota</taxon>
        <taxon>Fungi</taxon>
        <taxon>Dikarya</taxon>
        <taxon>Basidiomycota</taxon>
        <taxon>Agaricomycotina</taxon>
        <taxon>Agaricomycetes</taxon>
        <taxon>Agaricomycetidae</taxon>
        <taxon>Agaricales</taxon>
        <taxon>Schizophyllaceae</taxon>
        <taxon>Schizophyllum</taxon>
    </lineage>
</organism>
<dbReference type="OrthoDB" id="3193844at2759"/>
<evidence type="ECO:0000313" key="4">
    <source>
        <dbReference type="EMBL" id="EFI99717.1"/>
    </source>
</evidence>
<feature type="domain" description="BTB" evidence="3">
    <location>
        <begin position="524"/>
        <end position="610"/>
    </location>
</feature>
<evidence type="ECO:0000256" key="1">
    <source>
        <dbReference type="SAM" id="MobiDB-lite"/>
    </source>
</evidence>
<dbReference type="Pfam" id="PF00651">
    <property type="entry name" value="BTB"/>
    <property type="match status" value="1"/>
</dbReference>
<dbReference type="EMBL" id="GL377304">
    <property type="protein sequence ID" value="EFI99717.1"/>
    <property type="molecule type" value="Genomic_DNA"/>
</dbReference>
<feature type="compositionally biased region" description="Basic and acidic residues" evidence="1">
    <location>
        <begin position="433"/>
        <end position="446"/>
    </location>
</feature>
<dbReference type="eggNOG" id="KOG1216">
    <property type="taxonomic scope" value="Eukaryota"/>
</dbReference>
<feature type="compositionally biased region" description="Low complexity" evidence="1">
    <location>
        <begin position="454"/>
        <end position="466"/>
    </location>
</feature>
<reference evidence="4 5" key="1">
    <citation type="journal article" date="2010" name="Nat. Biotechnol.">
        <title>Genome sequence of the model mushroom Schizophyllum commune.</title>
        <authorList>
            <person name="Ohm R.A."/>
            <person name="de Jong J.F."/>
            <person name="Lugones L.G."/>
            <person name="Aerts A."/>
            <person name="Kothe E."/>
            <person name="Stajich J.E."/>
            <person name="de Vries R.P."/>
            <person name="Record E."/>
            <person name="Levasseur A."/>
            <person name="Baker S.E."/>
            <person name="Bartholomew K.A."/>
            <person name="Coutinho P.M."/>
            <person name="Erdmann S."/>
            <person name="Fowler T.J."/>
            <person name="Gathman A.C."/>
            <person name="Lombard V."/>
            <person name="Henrissat B."/>
            <person name="Knabe N."/>
            <person name="Kuees U."/>
            <person name="Lilly W.W."/>
            <person name="Lindquist E."/>
            <person name="Lucas S."/>
            <person name="Magnuson J.K."/>
            <person name="Piumi F."/>
            <person name="Raudaskoski M."/>
            <person name="Salamov A."/>
            <person name="Schmutz J."/>
            <person name="Schwarze F.W.M.R."/>
            <person name="vanKuyk P.A."/>
            <person name="Horton J.S."/>
            <person name="Grigoriev I.V."/>
            <person name="Woesten H.A.B."/>
        </authorList>
    </citation>
    <scope>NUCLEOTIDE SEQUENCE [LARGE SCALE GENOMIC DNA]</scope>
    <source>
        <strain evidence="5">H4-8 / FGSC 9210</strain>
    </source>
</reference>
<accession>D8PXQ9</accession>
<keyword evidence="5" id="KW-1185">Reference proteome</keyword>
<feature type="transmembrane region" description="Helical" evidence="2">
    <location>
        <begin position="104"/>
        <end position="124"/>
    </location>
</feature>
<dbReference type="InterPro" id="IPR011333">
    <property type="entry name" value="SKP1/BTB/POZ_sf"/>
</dbReference>
<feature type="transmembrane region" description="Helical" evidence="2">
    <location>
        <begin position="61"/>
        <end position="84"/>
    </location>
</feature>
<keyword evidence="2" id="KW-0812">Transmembrane</keyword>
<feature type="compositionally biased region" description="Polar residues" evidence="1">
    <location>
        <begin position="747"/>
        <end position="759"/>
    </location>
</feature>
<evidence type="ECO:0000313" key="5">
    <source>
        <dbReference type="Proteomes" id="UP000007431"/>
    </source>
</evidence>
<feature type="region of interest" description="Disordered" evidence="1">
    <location>
        <begin position="387"/>
        <end position="406"/>
    </location>
</feature>
<proteinExistence type="predicted"/>
<feature type="transmembrane region" description="Helical" evidence="2">
    <location>
        <begin position="174"/>
        <end position="195"/>
    </location>
</feature>
<feature type="transmembrane region" description="Helical" evidence="2">
    <location>
        <begin position="294"/>
        <end position="313"/>
    </location>
</feature>
<sequence length="834" mass="90887">MSPTWFAAMALPSLRTASRPLGRAAVSETQDIITQVCLTLALYGRYADVLVSRKRGNAWKLLSAVTLAFIASSIGAATQMLAFVTQCPLIDLFPTDPRTMAYRLAVLHVVSCRINYVLSDALLVWRAWVLWHDQRVVHGLLAFCLVLSAIGVVYETASLPSRIWSNDLRSTLIINLPLLFTNVVATALVGLRVWFYRREVAAFISPMPVSTGTHIGGVLMLLFEAGAVYCVISVVNLAIDISASSGSSSTPVVFTNAMFLIAGIYPTLIVVAVTAQQHAAAKATMRSPGSFLESMHFAALSHFPLATAILAKIEKRVIKVIEQQSNEPSKLKGAILRFRGFHNVLARILLIICAGDMLRETRARAHIICLSERIKGSIWRPNASGHAAVQKADAEPRTRVSRSPSLESVGSLQSLASMQSAESINSFLSSESLDERGAKPSDHENLNDIDMGRTITSIPIPAPSASDSGQGAGDPSSKIGDWVNTCNDERDASAATSPSSRLAVKPTLLNTKKHNRFYMDPRTIQLVLDDGTLYRVFRQSLEEHSSAFATQYLANCSEDEPIKLSGVSSVDLDRFLSLMYPSELATCELSTADEWISVLRLAHKWSFPAICSRAIREIKVVGTAVDRIASAREFDDLDELQEWLLPAFTEACSASDWLQTTTLGDAERLGACTLLHIARIREDARRTKKKLDSRAIERAIVAAGLAPAPPMETCMEPSAPPANVTLANPPASAPFEIPSAPCVVLKPTTTHDSQGTKSASPPFAPVDTPSVNPAAPTPQRLDPFLLQLVAKQGPLSHHRPSPLSRWLLTTHAYRVYRTLQSLNALHRLQPYQRP</sequence>
<name>D8PXQ9_SCHCM</name>
<keyword evidence="2" id="KW-0472">Membrane</keyword>
<dbReference type="InParanoid" id="D8PXQ9"/>
<protein>
    <recommendedName>
        <fullName evidence="3">BTB domain-containing protein</fullName>
    </recommendedName>
</protein>
<dbReference type="RefSeq" id="XP_003034620.1">
    <property type="nucleotide sequence ID" value="XM_003034574.1"/>
</dbReference>
<dbReference type="GeneID" id="9586586"/>
<evidence type="ECO:0000256" key="2">
    <source>
        <dbReference type="SAM" id="Phobius"/>
    </source>
</evidence>